<name>A0AAD7SKI0_9TELE</name>
<reference evidence="2" key="1">
    <citation type="journal article" date="2023" name="Science">
        <title>Genome structures resolve the early diversification of teleost fishes.</title>
        <authorList>
            <person name="Parey E."/>
            <person name="Louis A."/>
            <person name="Montfort J."/>
            <person name="Bouchez O."/>
            <person name="Roques C."/>
            <person name="Iampietro C."/>
            <person name="Lluch J."/>
            <person name="Castinel A."/>
            <person name="Donnadieu C."/>
            <person name="Desvignes T."/>
            <person name="Floi Bucao C."/>
            <person name="Jouanno E."/>
            <person name="Wen M."/>
            <person name="Mejri S."/>
            <person name="Dirks R."/>
            <person name="Jansen H."/>
            <person name="Henkel C."/>
            <person name="Chen W.J."/>
            <person name="Zahm M."/>
            <person name="Cabau C."/>
            <person name="Klopp C."/>
            <person name="Thompson A.W."/>
            <person name="Robinson-Rechavi M."/>
            <person name="Braasch I."/>
            <person name="Lecointre G."/>
            <person name="Bobe J."/>
            <person name="Postlethwait J.H."/>
            <person name="Berthelot C."/>
            <person name="Roest Crollius H."/>
            <person name="Guiguen Y."/>
        </authorList>
    </citation>
    <scope>NUCLEOTIDE SEQUENCE</scope>
    <source>
        <strain evidence="2">NC1722</strain>
    </source>
</reference>
<feature type="compositionally biased region" description="Basic residues" evidence="1">
    <location>
        <begin position="41"/>
        <end position="64"/>
    </location>
</feature>
<feature type="compositionally biased region" description="Low complexity" evidence="1">
    <location>
        <begin position="114"/>
        <end position="133"/>
    </location>
</feature>
<proteinExistence type="predicted"/>
<dbReference type="AlphaFoldDB" id="A0AAD7SKI0"/>
<comment type="caution">
    <text evidence="2">The sequence shown here is derived from an EMBL/GenBank/DDBJ whole genome shotgun (WGS) entry which is preliminary data.</text>
</comment>
<evidence type="ECO:0000313" key="2">
    <source>
        <dbReference type="EMBL" id="KAJ8404299.1"/>
    </source>
</evidence>
<dbReference type="EMBL" id="JAINUG010000054">
    <property type="protein sequence ID" value="KAJ8404299.1"/>
    <property type="molecule type" value="Genomic_DNA"/>
</dbReference>
<accession>A0AAD7SKI0</accession>
<evidence type="ECO:0000313" key="3">
    <source>
        <dbReference type="Proteomes" id="UP001221898"/>
    </source>
</evidence>
<dbReference type="Proteomes" id="UP001221898">
    <property type="component" value="Unassembled WGS sequence"/>
</dbReference>
<sequence length="265" mass="28892">MVSGTVCGLTAVEAGCSPVVKAVSTWAQKEEGIQSTQIQRNHPKRAPYRNRKQQQQRSHPHRHSNPCTAPAQRSSTPTQHHPEITQMTNTEVEDISKSCNTTTETDSTPDTDSDPLPSSNPGPIVTNTNTEPTPIITICDNPERRLNCLHALPTGEGGTSVHRKAHPRNLTVVLNVVHSEGRLAPSVMESLITLLFKGKGGEQELKNMRLINLLGANYKILAKDLAYRLQGTIPRSVGLDQGCWVPGRSPADNLVLIPDIFAPTQ</sequence>
<protein>
    <submittedName>
        <fullName evidence="2">Uncharacterized protein</fullName>
    </submittedName>
</protein>
<feature type="region of interest" description="Disordered" evidence="1">
    <location>
        <begin position="29"/>
        <end position="133"/>
    </location>
</feature>
<gene>
    <name evidence="2" type="ORF">AAFF_G00340720</name>
</gene>
<evidence type="ECO:0000256" key="1">
    <source>
        <dbReference type="SAM" id="MobiDB-lite"/>
    </source>
</evidence>
<organism evidence="2 3">
    <name type="scientific">Aldrovandia affinis</name>
    <dbReference type="NCBI Taxonomy" id="143900"/>
    <lineage>
        <taxon>Eukaryota</taxon>
        <taxon>Metazoa</taxon>
        <taxon>Chordata</taxon>
        <taxon>Craniata</taxon>
        <taxon>Vertebrata</taxon>
        <taxon>Euteleostomi</taxon>
        <taxon>Actinopterygii</taxon>
        <taxon>Neopterygii</taxon>
        <taxon>Teleostei</taxon>
        <taxon>Notacanthiformes</taxon>
        <taxon>Halosauridae</taxon>
        <taxon>Aldrovandia</taxon>
    </lineage>
</organism>
<keyword evidence="3" id="KW-1185">Reference proteome</keyword>
<feature type="compositionally biased region" description="Polar residues" evidence="1">
    <location>
        <begin position="65"/>
        <end position="90"/>
    </location>
</feature>